<dbReference type="AlphaFoldDB" id="A0A2A4X7Y5"/>
<comment type="pathway">
    <text evidence="7 8">Carbohydrate biosynthesis; gluconeogenesis.</text>
</comment>
<dbReference type="GO" id="GO:0046166">
    <property type="term" value="P:glyceraldehyde-3-phosphate biosynthetic process"/>
    <property type="evidence" value="ECO:0007669"/>
    <property type="project" value="TreeGrafter"/>
</dbReference>
<comment type="similarity">
    <text evidence="2 7 8">Belongs to the triosephosphate isomerase family.</text>
</comment>
<keyword evidence="5 7" id="KW-0324">Glycolysis</keyword>
<comment type="caution">
    <text evidence="9">The sequence shown here is derived from an EMBL/GenBank/DDBJ whole genome shotgun (WGS) entry which is preliminary data.</text>
</comment>
<evidence type="ECO:0000256" key="4">
    <source>
        <dbReference type="ARBA" id="ARBA00022490"/>
    </source>
</evidence>
<dbReference type="UniPathway" id="UPA00138"/>
<reference evidence="10" key="1">
    <citation type="submission" date="2017-08" db="EMBL/GenBank/DDBJ databases">
        <title>A dynamic microbial community with high functional redundancy inhabits the cold, oxic subseafloor aquifer.</title>
        <authorList>
            <person name="Tully B.J."/>
            <person name="Wheat C.G."/>
            <person name="Glazer B.T."/>
            <person name="Huber J.A."/>
        </authorList>
    </citation>
    <scope>NUCLEOTIDE SEQUENCE [LARGE SCALE GENOMIC DNA]</scope>
</reference>
<evidence type="ECO:0000313" key="10">
    <source>
        <dbReference type="Proteomes" id="UP000218775"/>
    </source>
</evidence>
<comment type="function">
    <text evidence="7">Involved in the gluconeogenesis. Catalyzes stereospecifically the conversion of dihydroxyacetone phosphate (DHAP) to D-glyceraldehyde-3-phosphate (G3P).</text>
</comment>
<dbReference type="InterPro" id="IPR020861">
    <property type="entry name" value="Triosephosphate_isomerase_AS"/>
</dbReference>
<gene>
    <name evidence="7" type="primary">tpiA</name>
    <name evidence="9" type="ORF">COB21_00120</name>
</gene>
<dbReference type="UniPathway" id="UPA00109">
    <property type="reaction ID" value="UER00189"/>
</dbReference>
<dbReference type="FunFam" id="3.20.20.70:FF:000016">
    <property type="entry name" value="Triosephosphate isomerase"/>
    <property type="match status" value="1"/>
</dbReference>
<evidence type="ECO:0000313" key="9">
    <source>
        <dbReference type="EMBL" id="PCI78738.1"/>
    </source>
</evidence>
<dbReference type="InterPro" id="IPR013785">
    <property type="entry name" value="Aldolase_TIM"/>
</dbReference>
<sequence>MKRNFFLIGNWKMNKTCAETAYFFNQLSKQLESHAFKYVGVAPPFTSLNVAGSLVNNSCVWLGAQNMGLAEKGAHTGEISPLMLKEHGVKFVILGHSERRSIYHETDTMVEAKVEIALESGMIPIVCVGETLEQRKAGQTLEVVSGQINRALDGIENPSRVVLAYEPLWAIGTGKVASVEDVERVHSGIRAFLDQKCGNGVGEMLSILYGGSVNEKNIANLAKIEGVDGFLVGGASLKIEDFVSLIRLTEEHLS</sequence>
<dbReference type="EMBL" id="NVUK01000001">
    <property type="protein sequence ID" value="PCI78738.1"/>
    <property type="molecule type" value="Genomic_DNA"/>
</dbReference>
<comment type="subcellular location">
    <subcellularLocation>
        <location evidence="7 8">Cytoplasm</location>
    </subcellularLocation>
</comment>
<dbReference type="PANTHER" id="PTHR21139:SF42">
    <property type="entry name" value="TRIOSEPHOSPHATE ISOMERASE"/>
    <property type="match status" value="1"/>
</dbReference>
<name>A0A2A4X7Y5_UNCAE</name>
<evidence type="ECO:0000256" key="7">
    <source>
        <dbReference type="HAMAP-Rule" id="MF_00147"/>
    </source>
</evidence>
<feature type="binding site" evidence="7">
    <location>
        <position position="212"/>
    </location>
    <ligand>
        <name>substrate</name>
    </ligand>
</feature>
<comment type="pathway">
    <text evidence="1 7 8">Carbohydrate degradation; glycolysis; D-glyceraldehyde 3-phosphate from glycerone phosphate: step 1/1.</text>
</comment>
<keyword evidence="4 7" id="KW-0963">Cytoplasm</keyword>
<dbReference type="NCBIfam" id="TIGR00419">
    <property type="entry name" value="tim"/>
    <property type="match status" value="1"/>
</dbReference>
<evidence type="ECO:0000256" key="8">
    <source>
        <dbReference type="RuleBase" id="RU363013"/>
    </source>
</evidence>
<dbReference type="PROSITE" id="PS51440">
    <property type="entry name" value="TIM_2"/>
    <property type="match status" value="1"/>
</dbReference>
<evidence type="ECO:0000256" key="1">
    <source>
        <dbReference type="ARBA" id="ARBA00004680"/>
    </source>
</evidence>
<dbReference type="GO" id="GO:0006096">
    <property type="term" value="P:glycolytic process"/>
    <property type="evidence" value="ECO:0007669"/>
    <property type="project" value="UniProtKB-UniRule"/>
</dbReference>
<protein>
    <recommendedName>
        <fullName evidence="7 8">Triosephosphate isomerase</fullName>
        <shortName evidence="7">TIM</shortName>
        <shortName evidence="7">TPI</shortName>
        <ecNumber evidence="7 8">5.3.1.1</ecNumber>
    </recommendedName>
    <alternativeName>
        <fullName evidence="7">Triose-phosphate isomerase</fullName>
    </alternativeName>
</protein>
<keyword evidence="3 7" id="KW-0312">Gluconeogenesis</keyword>
<proteinExistence type="inferred from homology"/>
<dbReference type="GO" id="GO:0004807">
    <property type="term" value="F:triose-phosphate isomerase activity"/>
    <property type="evidence" value="ECO:0007669"/>
    <property type="project" value="UniProtKB-UniRule"/>
</dbReference>
<feature type="binding site" evidence="7">
    <location>
        <begin position="233"/>
        <end position="234"/>
    </location>
    <ligand>
        <name>substrate</name>
    </ligand>
</feature>
<feature type="binding site" evidence="7">
    <location>
        <begin position="10"/>
        <end position="12"/>
    </location>
    <ligand>
        <name>substrate</name>
    </ligand>
</feature>
<dbReference type="InterPro" id="IPR000652">
    <property type="entry name" value="Triosephosphate_isomerase"/>
</dbReference>
<dbReference type="Pfam" id="PF00121">
    <property type="entry name" value="TIM"/>
    <property type="match status" value="1"/>
</dbReference>
<evidence type="ECO:0000256" key="2">
    <source>
        <dbReference type="ARBA" id="ARBA00007422"/>
    </source>
</evidence>
<evidence type="ECO:0000256" key="3">
    <source>
        <dbReference type="ARBA" id="ARBA00022432"/>
    </source>
</evidence>
<dbReference type="GO" id="GO:0019563">
    <property type="term" value="P:glycerol catabolic process"/>
    <property type="evidence" value="ECO:0007669"/>
    <property type="project" value="TreeGrafter"/>
</dbReference>
<dbReference type="PANTHER" id="PTHR21139">
    <property type="entry name" value="TRIOSEPHOSPHATE ISOMERASE"/>
    <property type="match status" value="1"/>
</dbReference>
<dbReference type="GO" id="GO:0006094">
    <property type="term" value="P:gluconeogenesis"/>
    <property type="evidence" value="ECO:0007669"/>
    <property type="project" value="UniProtKB-UniRule"/>
</dbReference>
<comment type="catalytic activity">
    <reaction evidence="7 8">
        <text>D-glyceraldehyde 3-phosphate = dihydroxyacetone phosphate</text>
        <dbReference type="Rhea" id="RHEA:18585"/>
        <dbReference type="ChEBI" id="CHEBI:57642"/>
        <dbReference type="ChEBI" id="CHEBI:59776"/>
        <dbReference type="EC" id="5.3.1.1"/>
    </reaction>
</comment>
<accession>A0A2A4X7Y5</accession>
<keyword evidence="6 7" id="KW-0413">Isomerase</keyword>
<feature type="binding site" evidence="7">
    <location>
        <position position="172"/>
    </location>
    <ligand>
        <name>substrate</name>
    </ligand>
</feature>
<evidence type="ECO:0000256" key="5">
    <source>
        <dbReference type="ARBA" id="ARBA00023152"/>
    </source>
</evidence>
<comment type="subunit">
    <text evidence="7 8">Homodimer.</text>
</comment>
<feature type="active site" description="Proton acceptor" evidence="7">
    <location>
        <position position="166"/>
    </location>
</feature>
<evidence type="ECO:0000256" key="6">
    <source>
        <dbReference type="ARBA" id="ARBA00023235"/>
    </source>
</evidence>
<dbReference type="PROSITE" id="PS00171">
    <property type="entry name" value="TIM_1"/>
    <property type="match status" value="1"/>
</dbReference>
<feature type="active site" description="Electrophile" evidence="7">
    <location>
        <position position="96"/>
    </location>
</feature>
<dbReference type="Proteomes" id="UP000218775">
    <property type="component" value="Unassembled WGS sequence"/>
</dbReference>
<dbReference type="SUPFAM" id="SSF51351">
    <property type="entry name" value="Triosephosphate isomerase (TIM)"/>
    <property type="match status" value="1"/>
</dbReference>
<dbReference type="Gene3D" id="3.20.20.70">
    <property type="entry name" value="Aldolase class I"/>
    <property type="match status" value="1"/>
</dbReference>
<dbReference type="InterPro" id="IPR035990">
    <property type="entry name" value="TIM_sf"/>
</dbReference>
<dbReference type="CDD" id="cd00311">
    <property type="entry name" value="TIM"/>
    <property type="match status" value="1"/>
</dbReference>
<dbReference type="GO" id="GO:0005829">
    <property type="term" value="C:cytosol"/>
    <property type="evidence" value="ECO:0007669"/>
    <property type="project" value="TreeGrafter"/>
</dbReference>
<dbReference type="HAMAP" id="MF_00147_B">
    <property type="entry name" value="TIM_B"/>
    <property type="match status" value="1"/>
</dbReference>
<dbReference type="InterPro" id="IPR022896">
    <property type="entry name" value="TrioseP_Isoase_bac/euk"/>
</dbReference>
<organism evidence="9 10">
    <name type="scientific">Aerophobetes bacterium</name>
    <dbReference type="NCBI Taxonomy" id="2030807"/>
    <lineage>
        <taxon>Bacteria</taxon>
        <taxon>Candidatus Aerophobota</taxon>
    </lineage>
</organism>
<dbReference type="EC" id="5.3.1.1" evidence="7 8"/>